<dbReference type="PANTHER" id="PTHR12428">
    <property type="entry name" value="OXA1"/>
    <property type="match status" value="1"/>
</dbReference>
<dbReference type="EMBL" id="KN714666">
    <property type="protein sequence ID" value="KUI52689.1"/>
    <property type="molecule type" value="Genomic_DNA"/>
</dbReference>
<keyword evidence="7" id="KW-0496">Mitochondrion</keyword>
<sequence length="498" mass="54447">MLPSRGLARVSPGLALQNQIISRAPARSIPRQARNFATGLRGNGAPFTRTSPAGVLSGSRIGAAGILSSQTFLLSSTTRQTRFASTGATPAPAPSPAEPVASATSPEPISAATATDFPSDFSSLSDLDGASLLNIPETIGYLHNLGLDYGWGPTAVCQWVLEHMHVWGGLPWWASIVGLCVAVRVVMAKPALVAQQEGVKMNKMRADPMFAALNEKWMMALAVSGSMPQAEMMQLRMQMNLVRERYGVKMWKMFLPMLQAPIAFGGFRLLTGMGALPVPGLETAGTLWFTDLTMPDPYMILPCISTIMMFFSIKRSIPFMSPQQAKIMGFVPWILGPISFFVTWKMTASVQLFFATTALLQYVQTTLWHVPAIRRACGLPTLEEVMQAAKTAPSPFGAAGASPFVKASAKNGMQYQAPRTVNTTATESGAAGKPDDNPIEAFRDTWAGVMDKWEKRKESKNMNSEKQDATNYEKKRIREEHEKYLRRREAAAKYNQKK</sequence>
<feature type="transmembrane region" description="Helical" evidence="11">
    <location>
        <begin position="253"/>
        <end position="277"/>
    </location>
</feature>
<keyword evidence="5" id="KW-0809">Transit peptide</keyword>
<feature type="region of interest" description="Disordered" evidence="10">
    <location>
        <begin position="83"/>
        <end position="107"/>
    </location>
</feature>
<dbReference type="GO" id="GO:0032979">
    <property type="term" value="P:protein insertion into mitochondrial inner membrane from matrix"/>
    <property type="evidence" value="ECO:0007669"/>
    <property type="project" value="TreeGrafter"/>
</dbReference>
<evidence type="ECO:0000256" key="4">
    <source>
        <dbReference type="ARBA" id="ARBA00022792"/>
    </source>
</evidence>
<accession>A0A194UM00</accession>
<evidence type="ECO:0000256" key="10">
    <source>
        <dbReference type="SAM" id="MobiDB-lite"/>
    </source>
</evidence>
<dbReference type="GO" id="GO:0032977">
    <property type="term" value="F:membrane insertase activity"/>
    <property type="evidence" value="ECO:0007669"/>
    <property type="project" value="InterPro"/>
</dbReference>
<dbReference type="InterPro" id="IPR028055">
    <property type="entry name" value="YidC/Oxa/ALB_C"/>
</dbReference>
<dbReference type="InterPro" id="IPR001708">
    <property type="entry name" value="YidC/ALB3/OXA1/COX18"/>
</dbReference>
<evidence type="ECO:0000313" key="14">
    <source>
        <dbReference type="Proteomes" id="UP000078576"/>
    </source>
</evidence>
<evidence type="ECO:0000256" key="8">
    <source>
        <dbReference type="ARBA" id="ARBA00023136"/>
    </source>
</evidence>
<evidence type="ECO:0000256" key="1">
    <source>
        <dbReference type="ARBA" id="ARBA00004448"/>
    </source>
</evidence>
<keyword evidence="3 9" id="KW-0812">Transmembrane</keyword>
<feature type="transmembrane region" description="Helical" evidence="11">
    <location>
        <begin position="297"/>
        <end position="313"/>
    </location>
</feature>
<evidence type="ECO:0000256" key="3">
    <source>
        <dbReference type="ARBA" id="ARBA00022692"/>
    </source>
</evidence>
<organism evidence="13 14">
    <name type="scientific">Cytospora mali</name>
    <name type="common">Apple Valsa canker fungus</name>
    <name type="synonym">Valsa mali</name>
    <dbReference type="NCBI Taxonomy" id="578113"/>
    <lineage>
        <taxon>Eukaryota</taxon>
        <taxon>Fungi</taxon>
        <taxon>Dikarya</taxon>
        <taxon>Ascomycota</taxon>
        <taxon>Pezizomycotina</taxon>
        <taxon>Sordariomycetes</taxon>
        <taxon>Sordariomycetidae</taxon>
        <taxon>Diaporthales</taxon>
        <taxon>Cytosporaceae</taxon>
        <taxon>Cytospora</taxon>
    </lineage>
</organism>
<comment type="similarity">
    <text evidence="2 9">Belongs to the OXA1/ALB3/YidC family.</text>
</comment>
<dbReference type="CDD" id="cd20069">
    <property type="entry name" value="5TM_Oxa1-like"/>
    <property type="match status" value="1"/>
</dbReference>
<keyword evidence="14" id="KW-1185">Reference proteome</keyword>
<protein>
    <submittedName>
        <fullName evidence="13">Mitochondrial inner membrane protein OXA1</fullName>
    </submittedName>
</protein>
<keyword evidence="4" id="KW-0999">Mitochondrion inner membrane</keyword>
<keyword evidence="6 11" id="KW-1133">Transmembrane helix</keyword>
<dbReference type="Proteomes" id="UP000078576">
    <property type="component" value="Unassembled WGS sequence"/>
</dbReference>
<evidence type="ECO:0000256" key="9">
    <source>
        <dbReference type="RuleBase" id="RU003945"/>
    </source>
</evidence>
<dbReference type="AlphaFoldDB" id="A0A194UM00"/>
<dbReference type="Pfam" id="PF02096">
    <property type="entry name" value="60KD_IMP"/>
    <property type="match status" value="1"/>
</dbReference>
<evidence type="ECO:0000256" key="7">
    <source>
        <dbReference type="ARBA" id="ARBA00023128"/>
    </source>
</evidence>
<feature type="transmembrane region" description="Helical" evidence="11">
    <location>
        <begin position="325"/>
        <end position="344"/>
    </location>
</feature>
<evidence type="ECO:0000256" key="5">
    <source>
        <dbReference type="ARBA" id="ARBA00022946"/>
    </source>
</evidence>
<dbReference type="OrthoDB" id="2148490at2759"/>
<dbReference type="PANTHER" id="PTHR12428:SF66">
    <property type="entry name" value="MITOCHONDRIAL INNER MEMBRANE PROTEIN OXA1L"/>
    <property type="match status" value="1"/>
</dbReference>
<comment type="subcellular location">
    <subcellularLocation>
        <location evidence="9">Membrane</location>
        <topology evidence="9">Multi-pass membrane protein</topology>
    </subcellularLocation>
    <subcellularLocation>
        <location evidence="1">Mitochondrion inner membrane</location>
        <topology evidence="1">Multi-pass membrane protein</topology>
    </subcellularLocation>
</comment>
<dbReference type="STRING" id="694573.A0A194UM00"/>
<feature type="region of interest" description="Disordered" evidence="10">
    <location>
        <begin position="455"/>
        <end position="480"/>
    </location>
</feature>
<name>A0A194UM00_CYTMA</name>
<evidence type="ECO:0000259" key="12">
    <source>
        <dbReference type="Pfam" id="PF02096"/>
    </source>
</evidence>
<keyword evidence="8 11" id="KW-0472">Membrane</keyword>
<proteinExistence type="inferred from homology"/>
<feature type="domain" description="Membrane insertase YidC/Oxa/ALB C-terminal" evidence="12">
    <location>
        <begin position="172"/>
        <end position="367"/>
    </location>
</feature>
<evidence type="ECO:0000313" key="13">
    <source>
        <dbReference type="EMBL" id="KUI52689.1"/>
    </source>
</evidence>
<evidence type="ECO:0000256" key="11">
    <source>
        <dbReference type="SAM" id="Phobius"/>
    </source>
</evidence>
<feature type="compositionally biased region" description="Low complexity" evidence="10">
    <location>
        <begin position="98"/>
        <end position="107"/>
    </location>
</feature>
<evidence type="ECO:0000256" key="2">
    <source>
        <dbReference type="ARBA" id="ARBA00009877"/>
    </source>
</evidence>
<evidence type="ECO:0000256" key="6">
    <source>
        <dbReference type="ARBA" id="ARBA00022989"/>
    </source>
</evidence>
<feature type="region of interest" description="Disordered" evidence="10">
    <location>
        <begin position="421"/>
        <end position="440"/>
    </location>
</feature>
<reference evidence="14" key="1">
    <citation type="submission" date="2014-12" db="EMBL/GenBank/DDBJ databases">
        <title>Genome Sequence of Valsa Canker Pathogens Uncovers a Specific Adaption of Colonization on Woody Bark.</title>
        <authorList>
            <person name="Yin Z."/>
            <person name="Liu H."/>
            <person name="Gao X."/>
            <person name="Li Z."/>
            <person name="Song N."/>
            <person name="Ke X."/>
            <person name="Dai Q."/>
            <person name="Wu Y."/>
            <person name="Sun Y."/>
            <person name="Xu J.-R."/>
            <person name="Kang Z.K."/>
            <person name="Wang L."/>
            <person name="Huang L."/>
        </authorList>
    </citation>
    <scope>NUCLEOTIDE SEQUENCE [LARGE SCALE GENOMIC DNA]</scope>
    <source>
        <strain evidence="14">SXYL134</strain>
    </source>
</reference>
<dbReference type="GO" id="GO:0005743">
    <property type="term" value="C:mitochondrial inner membrane"/>
    <property type="evidence" value="ECO:0007669"/>
    <property type="project" value="UniProtKB-SubCell"/>
</dbReference>
<gene>
    <name evidence="13" type="ORF">VP1G_00013</name>
</gene>